<dbReference type="AlphaFoldDB" id="A0A9W6V608"/>
<organism evidence="2 3">
    <name type="scientific">Actinokineospora globicatena</name>
    <dbReference type="NCBI Taxonomy" id="103729"/>
    <lineage>
        <taxon>Bacteria</taxon>
        <taxon>Bacillati</taxon>
        <taxon>Actinomycetota</taxon>
        <taxon>Actinomycetes</taxon>
        <taxon>Pseudonocardiales</taxon>
        <taxon>Pseudonocardiaceae</taxon>
        <taxon>Actinokineospora</taxon>
    </lineage>
</organism>
<dbReference type="Pfam" id="PF03364">
    <property type="entry name" value="Polyketide_cyc"/>
    <property type="match status" value="1"/>
</dbReference>
<evidence type="ECO:0000259" key="1">
    <source>
        <dbReference type="Pfam" id="PF03364"/>
    </source>
</evidence>
<reference evidence="2" key="1">
    <citation type="submission" date="2023-02" db="EMBL/GenBank/DDBJ databases">
        <title>Actinokineospora globicatena NBRC 15670.</title>
        <authorList>
            <person name="Ichikawa N."/>
            <person name="Sato H."/>
            <person name="Tonouchi N."/>
        </authorList>
    </citation>
    <scope>NUCLEOTIDE SEQUENCE</scope>
    <source>
        <strain evidence="2">NBRC 15670</strain>
    </source>
</reference>
<name>A0A9W6V608_9PSEU</name>
<gene>
    <name evidence="2" type="ORF">Aglo03_07430</name>
</gene>
<accession>A0A9W6V608</accession>
<sequence>MRSIHLLVRVPTDPATAYSGIAAFERYAEFADDVRQVAVGPTETSWEVNFRRGLMRWHETEVFDADALRIEFTQTDGDFDDFRGSWSVSATDDGRAEVRFEVTYDFGIESLSGLMDPIAERVIKRAIVQVLGGLFGAAEVLEGGAALADLDPVAAGAQPDLTR</sequence>
<proteinExistence type="predicted"/>
<feature type="domain" description="Coenzyme Q-binding protein COQ10 START" evidence="1">
    <location>
        <begin position="10"/>
        <end position="126"/>
    </location>
</feature>
<dbReference type="Proteomes" id="UP001165042">
    <property type="component" value="Unassembled WGS sequence"/>
</dbReference>
<dbReference type="Gene3D" id="3.30.530.20">
    <property type="match status" value="1"/>
</dbReference>
<dbReference type="SUPFAM" id="SSF55961">
    <property type="entry name" value="Bet v1-like"/>
    <property type="match status" value="1"/>
</dbReference>
<dbReference type="RefSeq" id="WP_285607496.1">
    <property type="nucleotide sequence ID" value="NZ_BSSD01000001.1"/>
</dbReference>
<protein>
    <recommendedName>
        <fullName evidence="1">Coenzyme Q-binding protein COQ10 START domain-containing protein</fullName>
    </recommendedName>
</protein>
<dbReference type="InterPro" id="IPR023393">
    <property type="entry name" value="START-like_dom_sf"/>
</dbReference>
<evidence type="ECO:0000313" key="3">
    <source>
        <dbReference type="Proteomes" id="UP001165042"/>
    </source>
</evidence>
<evidence type="ECO:0000313" key="2">
    <source>
        <dbReference type="EMBL" id="GLW89927.1"/>
    </source>
</evidence>
<comment type="caution">
    <text evidence="2">The sequence shown here is derived from an EMBL/GenBank/DDBJ whole genome shotgun (WGS) entry which is preliminary data.</text>
</comment>
<dbReference type="EMBL" id="BSSD01000001">
    <property type="protein sequence ID" value="GLW89927.1"/>
    <property type="molecule type" value="Genomic_DNA"/>
</dbReference>
<keyword evidence="3" id="KW-1185">Reference proteome</keyword>
<dbReference type="InterPro" id="IPR005031">
    <property type="entry name" value="COQ10_START"/>
</dbReference>